<dbReference type="InterPro" id="IPR030678">
    <property type="entry name" value="Peptide/Ni-bd"/>
</dbReference>
<dbReference type="Gene3D" id="3.40.190.10">
    <property type="entry name" value="Periplasmic binding protein-like II"/>
    <property type="match status" value="1"/>
</dbReference>
<accession>A0A2A4Z409</accession>
<dbReference type="GO" id="GO:0030288">
    <property type="term" value="C:outer membrane-bounded periplasmic space"/>
    <property type="evidence" value="ECO:0007669"/>
    <property type="project" value="UniProtKB-ARBA"/>
</dbReference>
<evidence type="ECO:0000256" key="4">
    <source>
        <dbReference type="ARBA" id="ARBA00022729"/>
    </source>
</evidence>
<dbReference type="CDD" id="cd08498">
    <property type="entry name" value="PBP2_NikA_DppA_OppA_like_2"/>
    <property type="match status" value="1"/>
</dbReference>
<dbReference type="InterPro" id="IPR039424">
    <property type="entry name" value="SBP_5"/>
</dbReference>
<evidence type="ECO:0000256" key="1">
    <source>
        <dbReference type="ARBA" id="ARBA00004418"/>
    </source>
</evidence>
<dbReference type="Gene3D" id="3.10.105.10">
    <property type="entry name" value="Dipeptide-binding Protein, Domain 3"/>
    <property type="match status" value="1"/>
</dbReference>
<dbReference type="InterPro" id="IPR000914">
    <property type="entry name" value="SBP_5_dom"/>
</dbReference>
<comment type="caution">
    <text evidence="7">The sequence shown here is derived from an EMBL/GenBank/DDBJ whole genome shotgun (WGS) entry which is preliminary data.</text>
</comment>
<dbReference type="PANTHER" id="PTHR30290">
    <property type="entry name" value="PERIPLASMIC BINDING COMPONENT OF ABC TRANSPORTER"/>
    <property type="match status" value="1"/>
</dbReference>
<dbReference type="PANTHER" id="PTHR30290:SF9">
    <property type="entry name" value="OLIGOPEPTIDE-BINDING PROTEIN APPA"/>
    <property type="match status" value="1"/>
</dbReference>
<evidence type="ECO:0000259" key="6">
    <source>
        <dbReference type="Pfam" id="PF00496"/>
    </source>
</evidence>
<gene>
    <name evidence="7" type="ORF">COB13_06940</name>
</gene>
<dbReference type="PIRSF" id="PIRSF002741">
    <property type="entry name" value="MppA"/>
    <property type="match status" value="1"/>
</dbReference>
<feature type="chain" id="PRO_5012698108" evidence="5">
    <location>
        <begin position="26"/>
        <end position="532"/>
    </location>
</feature>
<keyword evidence="4 5" id="KW-0732">Signal</keyword>
<organism evidence="7">
    <name type="scientific">OCS116 cluster bacterium</name>
    <dbReference type="NCBI Taxonomy" id="2030921"/>
    <lineage>
        <taxon>Bacteria</taxon>
        <taxon>Pseudomonadati</taxon>
        <taxon>Pseudomonadota</taxon>
        <taxon>Alphaproteobacteria</taxon>
        <taxon>OCS116 cluster</taxon>
    </lineage>
</organism>
<sequence>MTIMKKMLTTVAAMSMVLGAGLAEANTLRFAFQGDAQSLDPHGLNETFTLGFLSNVYEGLTLLDDNLKLQPGLATSWEVTSPTTIVFKLREGVKFHNGNSFNADDVIFSWKRTLSEGSDQKVRGGMVADIKKIDDLTVEVHTKGPQPLMPSEWAWIYMMDKEWAEEHGAVNAANVKEETANGYSLNHSNGTGPFEVVSRQPDVKTVFKRSENHWNTNVATNVTEVIFTPVKQAATRTAALISGELDMVYPIPVQDWSRLDSEEGVSALRGAEARTIFLGMDQMRDELLYSNIKGKNPLKDIRVRKALAHALNLEVIKKKIMRGASTPSGLMIAPQVNGHNQALNTPYAYDPELSKKLLAEAGYPDGFEITIDCPNNRYVNDEKICQAAAAMMAKVGIDMKVLAQPKAKYFAKVLAQNNYDTSMYLLGWTPGSMDVHNVLEGLLSCQDKENNVGLYNLGNYCNARVDELTKLIQVETDAVKRQAYVDEAMQIAKDEVAYLPIHQQPLSWGISDKITVNQRADNAFDFRYVVFK</sequence>
<dbReference type="GO" id="GO:0015833">
    <property type="term" value="P:peptide transport"/>
    <property type="evidence" value="ECO:0007669"/>
    <property type="project" value="TreeGrafter"/>
</dbReference>
<dbReference type="GO" id="GO:0043190">
    <property type="term" value="C:ATP-binding cassette (ABC) transporter complex"/>
    <property type="evidence" value="ECO:0007669"/>
    <property type="project" value="InterPro"/>
</dbReference>
<evidence type="ECO:0000313" key="7">
    <source>
        <dbReference type="EMBL" id="PCJ01899.1"/>
    </source>
</evidence>
<name>A0A2A4Z409_9PROT</name>
<comment type="subcellular location">
    <subcellularLocation>
        <location evidence="1">Periplasm</location>
    </subcellularLocation>
</comment>
<feature type="domain" description="Solute-binding protein family 5" evidence="6">
    <location>
        <begin position="68"/>
        <end position="449"/>
    </location>
</feature>
<feature type="signal peptide" evidence="5">
    <location>
        <begin position="1"/>
        <end position="25"/>
    </location>
</feature>
<dbReference type="EMBL" id="NVUS01000006">
    <property type="protein sequence ID" value="PCJ01899.1"/>
    <property type="molecule type" value="Genomic_DNA"/>
</dbReference>
<reference key="1">
    <citation type="submission" date="2017-08" db="EMBL/GenBank/DDBJ databases">
        <title>A dynamic microbial community with high functional redundancy inhabits the cold, oxic subseafloor aquifer.</title>
        <authorList>
            <person name="Tully B.J."/>
            <person name="Wheat C.G."/>
            <person name="Glazer B.T."/>
            <person name="Huber J.A."/>
        </authorList>
    </citation>
    <scope>NUCLEOTIDE SEQUENCE [LARGE SCALE GENOMIC DNA]</scope>
</reference>
<protein>
    <submittedName>
        <fullName evidence="7">ABC transporter substrate-binding protein</fullName>
    </submittedName>
</protein>
<comment type="similarity">
    <text evidence="2">Belongs to the bacterial solute-binding protein 5 family.</text>
</comment>
<dbReference type="Pfam" id="PF00496">
    <property type="entry name" value="SBP_bac_5"/>
    <property type="match status" value="1"/>
</dbReference>
<proteinExistence type="inferred from homology"/>
<dbReference type="GO" id="GO:1904680">
    <property type="term" value="F:peptide transmembrane transporter activity"/>
    <property type="evidence" value="ECO:0007669"/>
    <property type="project" value="TreeGrafter"/>
</dbReference>
<evidence type="ECO:0000256" key="2">
    <source>
        <dbReference type="ARBA" id="ARBA00005695"/>
    </source>
</evidence>
<dbReference type="SUPFAM" id="SSF53850">
    <property type="entry name" value="Periplasmic binding protein-like II"/>
    <property type="match status" value="1"/>
</dbReference>
<keyword evidence="3" id="KW-0813">Transport</keyword>
<evidence type="ECO:0000256" key="5">
    <source>
        <dbReference type="SAM" id="SignalP"/>
    </source>
</evidence>
<evidence type="ECO:0000256" key="3">
    <source>
        <dbReference type="ARBA" id="ARBA00022448"/>
    </source>
</evidence>
<dbReference type="AlphaFoldDB" id="A0A2A4Z409"/>
<reference evidence="7" key="2">
    <citation type="journal article" date="2018" name="ISME J.">
        <title>A dynamic microbial community with high functional redundancy inhabits the cold, oxic subseafloor aquifer.</title>
        <authorList>
            <person name="Tully B.J."/>
            <person name="Wheat C.G."/>
            <person name="Glazer B.T."/>
            <person name="Huber J.A."/>
        </authorList>
    </citation>
    <scope>NUCLEOTIDE SEQUENCE</scope>
    <source>
        <strain evidence="7">NORP83</strain>
    </source>
</reference>